<dbReference type="GeneID" id="65109861"/>
<keyword evidence="2" id="KW-1185">Reference proteome</keyword>
<dbReference type="EMBL" id="MF036692">
    <property type="protein sequence ID" value="ARW58120.1"/>
    <property type="molecule type" value="Genomic_DNA"/>
</dbReference>
<reference evidence="1 2" key="1">
    <citation type="submission" date="2017-05" db="EMBL/GenBank/DDBJ databases">
        <title>Environmental T4-family bacteriophages evolve to escape abortive infection via multiple routes in a bacterial host employing #altruistic suicide# through Type III toxin-antitoxin systems.</title>
        <authorList>
            <person name="Chen B."/>
            <person name="Akusobi C."/>
            <person name="Fang X."/>
            <person name="Salmond G.P.C."/>
        </authorList>
    </citation>
    <scope>NUCLEOTIDE SEQUENCE [LARGE SCALE GENOMIC DNA]</scope>
</reference>
<accession>A0A1Z1LZ66</accession>
<organism evidence="1 2">
    <name type="scientific">Serratia phage X20</name>
    <dbReference type="NCBI Taxonomy" id="2006942"/>
    <lineage>
        <taxon>Viruses</taxon>
        <taxon>Duplodnaviria</taxon>
        <taxon>Heunggongvirae</taxon>
        <taxon>Uroviricota</taxon>
        <taxon>Caudoviricetes</taxon>
        <taxon>Pantevenvirales</taxon>
        <taxon>Straboviridae</taxon>
        <taxon>Tevenvirinae</taxon>
        <taxon>Winklervirus</taxon>
        <taxon>Winklervirus xtwenty</taxon>
    </lineage>
</organism>
<protein>
    <submittedName>
        <fullName evidence="1">Uncharacterized protein</fullName>
    </submittedName>
</protein>
<dbReference type="RefSeq" id="YP_010092298.1">
    <property type="nucleotide sequence ID" value="NC_055728.1"/>
</dbReference>
<name>A0A1Z1LZ66_9CAUD</name>
<proteinExistence type="predicted"/>
<evidence type="ECO:0000313" key="1">
    <source>
        <dbReference type="EMBL" id="ARW58120.1"/>
    </source>
</evidence>
<dbReference type="Proteomes" id="UP000225074">
    <property type="component" value="Genome"/>
</dbReference>
<evidence type="ECO:0000313" key="2">
    <source>
        <dbReference type="Proteomes" id="UP000225074"/>
    </source>
</evidence>
<sequence>MKTYKEYIQTEVIAEVAKGAISASEAKTAEAQKLAKALIPILKKGAPLESQLTKLSDEAREIGHKEVQNAVDDLRKVLSPALHTLSRFTKA</sequence>
<dbReference type="KEGG" id="vg:65109861"/>